<accession>A0A2T5B1H3</accession>
<dbReference type="Pfam" id="PF05159">
    <property type="entry name" value="Capsule_synth"/>
    <property type="match status" value="1"/>
</dbReference>
<name>A0A2T5B1H3_MYCDI</name>
<protein>
    <submittedName>
        <fullName evidence="2">Capsular polysaccharide export protein</fullName>
    </submittedName>
</protein>
<evidence type="ECO:0000313" key="2">
    <source>
        <dbReference type="EMBL" id="PTM92833.1"/>
    </source>
</evidence>
<proteinExistence type="predicted"/>
<feature type="region of interest" description="Disordered" evidence="1">
    <location>
        <begin position="1"/>
        <end position="24"/>
    </location>
</feature>
<keyword evidence="3" id="KW-1185">Reference proteome</keyword>
<sequence length="481" mass="54346">MMSNERHSTNQPNDSRPHEGRAPGRKQSRLIFLNLRRKRELFPSKSAPRVLLLQGPVGPFFRMAQALLNESGFDAWRVCFNIGDRLFAQRGKTLNFSGTAEGWDAWLAEMLSAHGFDFVVLFGCERQVHRVAIACCERLGVPVICLEEGYLRPGNITLEFGGNNWRSPLAGKLPPRSYSGRYADRRKGVAYPSSFSAMATYAFLYFSLRNLFSTASERKLFHKQKRTLVSEAFYWIKNYYRKFRNLSANYRCVEYLLEHHERKYFLIPLQVHDDSQLGLAAGSWNSQRLILKSIVSFARSAPASHQLVFKIHPLERGHSRDRQFIEQVSKLNDVADRVHIIDGGSLGLLTRNAAGVVTINSTSGLVAIHHGTPLAVMGQAIYRHPDLAFCVNKGIELDGFWNCKKVAPAKVRSRYLSWLHERCLQPGDFYAYEGMEVAIRALRDRLLEAVGRGRGEQGRPPARVLSASAATRAAKPEVPRA</sequence>
<evidence type="ECO:0000256" key="1">
    <source>
        <dbReference type="SAM" id="MobiDB-lite"/>
    </source>
</evidence>
<organism evidence="2 3">
    <name type="scientific">Mycoplana dimorpha</name>
    <dbReference type="NCBI Taxonomy" id="28320"/>
    <lineage>
        <taxon>Bacteria</taxon>
        <taxon>Pseudomonadati</taxon>
        <taxon>Pseudomonadota</taxon>
        <taxon>Alphaproteobacteria</taxon>
        <taxon>Hyphomicrobiales</taxon>
        <taxon>Rhizobiaceae</taxon>
        <taxon>Mycoplana</taxon>
    </lineage>
</organism>
<dbReference type="GO" id="GO:0000271">
    <property type="term" value="P:polysaccharide biosynthetic process"/>
    <property type="evidence" value="ECO:0007669"/>
    <property type="project" value="InterPro"/>
</dbReference>
<comment type="caution">
    <text evidence="2">The sequence shown here is derived from an EMBL/GenBank/DDBJ whole genome shotgun (WGS) entry which is preliminary data.</text>
</comment>
<reference evidence="2 3" key="1">
    <citation type="submission" date="2018-04" db="EMBL/GenBank/DDBJ databases">
        <title>Genomic Encyclopedia of Type Strains, Phase IV (KMG-IV): sequencing the most valuable type-strain genomes for metagenomic binning, comparative biology and taxonomic classification.</title>
        <authorList>
            <person name="Goeker M."/>
        </authorList>
    </citation>
    <scope>NUCLEOTIDE SEQUENCE [LARGE SCALE GENOMIC DNA]</scope>
    <source>
        <strain evidence="2 3">DSM 7138</strain>
    </source>
</reference>
<dbReference type="OrthoDB" id="9794206at2"/>
<dbReference type="InterPro" id="IPR007833">
    <property type="entry name" value="Capsule_polysaccharide_synth"/>
</dbReference>
<dbReference type="GO" id="GO:0015774">
    <property type="term" value="P:polysaccharide transport"/>
    <property type="evidence" value="ECO:0007669"/>
    <property type="project" value="InterPro"/>
</dbReference>
<feature type="region of interest" description="Disordered" evidence="1">
    <location>
        <begin position="452"/>
        <end position="481"/>
    </location>
</feature>
<evidence type="ECO:0000313" key="3">
    <source>
        <dbReference type="Proteomes" id="UP000241247"/>
    </source>
</evidence>
<dbReference type="RefSeq" id="WP_108004194.1">
    <property type="nucleotide sequence ID" value="NZ_JBHEEX010000010.1"/>
</dbReference>
<dbReference type="AlphaFoldDB" id="A0A2T5B1H3"/>
<dbReference type="Proteomes" id="UP000241247">
    <property type="component" value="Unassembled WGS sequence"/>
</dbReference>
<gene>
    <name evidence="2" type="ORF">C7449_107247</name>
</gene>
<dbReference type="EMBL" id="PZZZ01000007">
    <property type="protein sequence ID" value="PTM92833.1"/>
    <property type="molecule type" value="Genomic_DNA"/>
</dbReference>